<reference evidence="1" key="1">
    <citation type="submission" date="2019-08" db="EMBL/GenBank/DDBJ databases">
        <authorList>
            <person name="Kucharzyk K."/>
            <person name="Murdoch R.W."/>
            <person name="Higgins S."/>
            <person name="Loffler F."/>
        </authorList>
    </citation>
    <scope>NUCLEOTIDE SEQUENCE</scope>
</reference>
<dbReference type="Gene3D" id="3.40.50.1450">
    <property type="entry name" value="HybD-like"/>
    <property type="match status" value="1"/>
</dbReference>
<evidence type="ECO:0008006" key="2">
    <source>
        <dbReference type="Google" id="ProtNLM"/>
    </source>
</evidence>
<organism evidence="1">
    <name type="scientific">bioreactor metagenome</name>
    <dbReference type="NCBI Taxonomy" id="1076179"/>
    <lineage>
        <taxon>unclassified sequences</taxon>
        <taxon>metagenomes</taxon>
        <taxon>ecological metagenomes</taxon>
    </lineage>
</organism>
<dbReference type="SUPFAM" id="SSF53163">
    <property type="entry name" value="HybD-like"/>
    <property type="match status" value="1"/>
</dbReference>
<dbReference type="GO" id="GO:0004175">
    <property type="term" value="F:endopeptidase activity"/>
    <property type="evidence" value="ECO:0007669"/>
    <property type="project" value="TreeGrafter"/>
</dbReference>
<dbReference type="NCBIfam" id="TIGR00072">
    <property type="entry name" value="hydrog_prot"/>
    <property type="match status" value="1"/>
</dbReference>
<dbReference type="InterPro" id="IPR000671">
    <property type="entry name" value="Peptidase_A31"/>
</dbReference>
<accession>A0A645EWR2</accession>
<dbReference type="PANTHER" id="PTHR30302:SF5">
    <property type="entry name" value="SLR1876 PROTEIN"/>
    <property type="match status" value="1"/>
</dbReference>
<gene>
    <name evidence="1" type="ORF">SDC9_153573</name>
</gene>
<dbReference type="GO" id="GO:0008047">
    <property type="term" value="F:enzyme activator activity"/>
    <property type="evidence" value="ECO:0007669"/>
    <property type="project" value="InterPro"/>
</dbReference>
<evidence type="ECO:0000313" key="1">
    <source>
        <dbReference type="EMBL" id="MPN06317.1"/>
    </source>
</evidence>
<comment type="caution">
    <text evidence="1">The sequence shown here is derived from an EMBL/GenBank/DDBJ whole genome shotgun (WGS) entry which is preliminary data.</text>
</comment>
<dbReference type="CDD" id="cd06066">
    <property type="entry name" value="H2MP_NAD-link-bidir"/>
    <property type="match status" value="1"/>
</dbReference>
<dbReference type="AlphaFoldDB" id="A0A645EWR2"/>
<name>A0A645EWR2_9ZZZZ</name>
<protein>
    <recommendedName>
        <fullName evidence="2">Hydrogenase maturation protease</fullName>
    </recommendedName>
</protein>
<dbReference type="EMBL" id="VSSQ01052224">
    <property type="protein sequence ID" value="MPN06317.1"/>
    <property type="molecule type" value="Genomic_DNA"/>
</dbReference>
<proteinExistence type="predicted"/>
<sequence>MNIAGKQLVSWLVIGYGNTLRSDDAVGPMAVEEMDRLGLPGVQTASYPLLAPEAAEAVSRARQVIFVDAVTGEHPCVTLRKLKAAHSSQVMAHAARPETILALARDVFGHCPDAWLLAIPVQDLSLGERLSPLAEAGLRQAIELLQARCKVRPC</sequence>
<dbReference type="GO" id="GO:0016485">
    <property type="term" value="P:protein processing"/>
    <property type="evidence" value="ECO:0007669"/>
    <property type="project" value="TreeGrafter"/>
</dbReference>
<dbReference type="InterPro" id="IPR023430">
    <property type="entry name" value="Pept_HybD-like_dom_sf"/>
</dbReference>
<dbReference type="PANTHER" id="PTHR30302">
    <property type="entry name" value="HYDROGENASE 1 MATURATION PROTEASE"/>
    <property type="match status" value="1"/>
</dbReference>